<feature type="compositionally biased region" description="Polar residues" evidence="1">
    <location>
        <begin position="399"/>
        <end position="413"/>
    </location>
</feature>
<organism evidence="3 4">
    <name type="scientific">Serendipita vermifera MAFF 305830</name>
    <dbReference type="NCBI Taxonomy" id="933852"/>
    <lineage>
        <taxon>Eukaryota</taxon>
        <taxon>Fungi</taxon>
        <taxon>Dikarya</taxon>
        <taxon>Basidiomycota</taxon>
        <taxon>Agaricomycotina</taxon>
        <taxon>Agaricomycetes</taxon>
        <taxon>Sebacinales</taxon>
        <taxon>Serendipitaceae</taxon>
        <taxon>Serendipita</taxon>
    </lineage>
</organism>
<protein>
    <recommendedName>
        <fullName evidence="2">Mediator complex subunit Med13 N-terminal domain-containing protein</fullName>
    </recommendedName>
</protein>
<feature type="domain" description="Mediator complex subunit Med13 N-terminal" evidence="2">
    <location>
        <begin position="12"/>
        <end position="264"/>
    </location>
</feature>
<dbReference type="EMBL" id="KN824441">
    <property type="protein sequence ID" value="KIM20367.1"/>
    <property type="molecule type" value="Genomic_DNA"/>
</dbReference>
<feature type="compositionally biased region" description="Low complexity" evidence="1">
    <location>
        <begin position="785"/>
        <end position="795"/>
    </location>
</feature>
<feature type="compositionally biased region" description="Polar residues" evidence="1">
    <location>
        <begin position="485"/>
        <end position="495"/>
    </location>
</feature>
<feature type="compositionally biased region" description="Polar residues" evidence="1">
    <location>
        <begin position="651"/>
        <end position="661"/>
    </location>
</feature>
<keyword evidence="4" id="KW-1185">Reference proteome</keyword>
<dbReference type="InterPro" id="IPR021643">
    <property type="entry name" value="Mediator_Med13_N"/>
</dbReference>
<dbReference type="STRING" id="933852.A0A0C2WS08"/>
<feature type="compositionally biased region" description="Polar residues" evidence="1">
    <location>
        <begin position="378"/>
        <end position="389"/>
    </location>
</feature>
<dbReference type="HOGENOM" id="CLU_018709_0_0_1"/>
<dbReference type="AlphaFoldDB" id="A0A0C2WS08"/>
<evidence type="ECO:0000313" key="3">
    <source>
        <dbReference type="EMBL" id="KIM20367.1"/>
    </source>
</evidence>
<evidence type="ECO:0000256" key="1">
    <source>
        <dbReference type="SAM" id="MobiDB-lite"/>
    </source>
</evidence>
<feature type="region of interest" description="Disordered" evidence="1">
    <location>
        <begin position="785"/>
        <end position="810"/>
    </location>
</feature>
<accession>A0A0C2WS08</accession>
<reference evidence="3 4" key="1">
    <citation type="submission" date="2014-04" db="EMBL/GenBank/DDBJ databases">
        <authorList>
            <consortium name="DOE Joint Genome Institute"/>
            <person name="Kuo A."/>
            <person name="Zuccaro A."/>
            <person name="Kohler A."/>
            <person name="Nagy L.G."/>
            <person name="Floudas D."/>
            <person name="Copeland A."/>
            <person name="Barry K.W."/>
            <person name="Cichocki N."/>
            <person name="Veneault-Fourrey C."/>
            <person name="LaButti K."/>
            <person name="Lindquist E.A."/>
            <person name="Lipzen A."/>
            <person name="Lundell T."/>
            <person name="Morin E."/>
            <person name="Murat C."/>
            <person name="Sun H."/>
            <person name="Tunlid A."/>
            <person name="Henrissat B."/>
            <person name="Grigoriev I.V."/>
            <person name="Hibbett D.S."/>
            <person name="Martin F."/>
            <person name="Nordberg H.P."/>
            <person name="Cantor M.N."/>
            <person name="Hua S.X."/>
        </authorList>
    </citation>
    <scope>NUCLEOTIDE SEQUENCE [LARGE SCALE GENOMIC DNA]</scope>
    <source>
        <strain evidence="3 4">MAFF 305830</strain>
    </source>
</reference>
<evidence type="ECO:0000313" key="4">
    <source>
        <dbReference type="Proteomes" id="UP000054097"/>
    </source>
</evidence>
<feature type="compositionally biased region" description="Acidic residues" evidence="1">
    <location>
        <begin position="667"/>
        <end position="677"/>
    </location>
</feature>
<dbReference type="Pfam" id="PF11597">
    <property type="entry name" value="Med13_N"/>
    <property type="match status" value="1"/>
</dbReference>
<dbReference type="Proteomes" id="UP000054097">
    <property type="component" value="Unassembled WGS sequence"/>
</dbReference>
<evidence type="ECO:0000259" key="2">
    <source>
        <dbReference type="Pfam" id="PF11597"/>
    </source>
</evidence>
<feature type="non-terminal residue" evidence="3">
    <location>
        <position position="810"/>
    </location>
</feature>
<sequence length="810" mass="86319">MAQGIHDGTKVLLSSIELPDEPVLQYSIYSSSAADPLVHVESARRKLCTPSAQSLFSSPITRIHFTSGSPLLYVFHVASNGDESPTMALDDLTRISSSEIVIGMAVSEQMLCDQDHGPSSGSCNCSHSRAALDRESNLAQKLFLDAIRDRLVDEICVASLGKGHIPAVRLQNGFCLLPQRRNNEWTSKWEAGNNTGLIFCEMQLHLTATHILVQPLPCRLTSLAQIEDMSSGSAILLLPHGIPAFYIQQHSADDATVSEFSESFSQNGVSQTVSKDFARCYVPFRRVNDRQDGGITTIWPRALILATPSRPSLSAFSSQSGAVAASNQRPMQKMTIASSLTSLSLEPAVNLSMLSLAMGRFVDAALKERERPKAEPSQIVSGHQTSQAAQPIADEPTARPSTLNDALQANTAPQPQPRLGPAQSYPSPLEMITNRHEPGSSTAPQAPVPTDEPMVTDSKPEPSVVAANATVPQPPPEEAPPAQPTFTASQASLNPWDSMGGFSDGNFGFGGGASGMQSETFGSDMFTEDDFTFFDVPAVHSSSSAALGTQNGTGQGVNGTGQNAGLPDVILALSGQTGDYGKLDASLMDWSVPETSEFSVVGGMTSLNNNTQDVFSAADFDLSAFPNDPQLISLLGKGQPSPEVVLDGDSTMPSAQNQPLQGATPMADEEVEEEEPGDGFSALRFGRDHNLADEKYYNGKYSLPSPPPEPPVAKPPRPAYATVPMKDDSTKYSKAVGLLSSPLKSSTAREGDLRARYVAATHPSRAMLYKLTGTKRFWEVASMASAGNGSNSSSAEDVTGSPSKKRRLTW</sequence>
<gene>
    <name evidence="3" type="ORF">M408DRAFT_30421</name>
</gene>
<feature type="region of interest" description="Disordered" evidence="1">
    <location>
        <begin position="648"/>
        <end position="684"/>
    </location>
</feature>
<dbReference type="OrthoDB" id="103819at2759"/>
<reference evidence="4" key="2">
    <citation type="submission" date="2015-01" db="EMBL/GenBank/DDBJ databases">
        <title>Evolutionary Origins and Diversification of the Mycorrhizal Mutualists.</title>
        <authorList>
            <consortium name="DOE Joint Genome Institute"/>
            <consortium name="Mycorrhizal Genomics Consortium"/>
            <person name="Kohler A."/>
            <person name="Kuo A."/>
            <person name="Nagy L.G."/>
            <person name="Floudas D."/>
            <person name="Copeland A."/>
            <person name="Barry K.W."/>
            <person name="Cichocki N."/>
            <person name="Veneault-Fourrey C."/>
            <person name="LaButti K."/>
            <person name="Lindquist E.A."/>
            <person name="Lipzen A."/>
            <person name="Lundell T."/>
            <person name="Morin E."/>
            <person name="Murat C."/>
            <person name="Riley R."/>
            <person name="Ohm R."/>
            <person name="Sun H."/>
            <person name="Tunlid A."/>
            <person name="Henrissat B."/>
            <person name="Grigoriev I.V."/>
            <person name="Hibbett D.S."/>
            <person name="Martin F."/>
        </authorList>
    </citation>
    <scope>NUCLEOTIDE SEQUENCE [LARGE SCALE GENOMIC DNA]</scope>
    <source>
        <strain evidence="4">MAFF 305830</strain>
    </source>
</reference>
<proteinExistence type="predicted"/>
<feature type="region of interest" description="Disordered" evidence="1">
    <location>
        <begin position="369"/>
        <end position="499"/>
    </location>
</feature>
<name>A0A0C2WS08_SERVB</name>
<feature type="compositionally biased region" description="Pro residues" evidence="1">
    <location>
        <begin position="472"/>
        <end position="483"/>
    </location>
</feature>
<feature type="region of interest" description="Disordered" evidence="1">
    <location>
        <begin position="697"/>
        <end position="720"/>
    </location>
</feature>
<feature type="compositionally biased region" description="Pro residues" evidence="1">
    <location>
        <begin position="704"/>
        <end position="718"/>
    </location>
</feature>